<feature type="region of interest" description="Disordered" evidence="3">
    <location>
        <begin position="429"/>
        <end position="454"/>
    </location>
</feature>
<dbReference type="InterPro" id="IPR045071">
    <property type="entry name" value="BBP-like"/>
</dbReference>
<dbReference type="AlphaFoldDB" id="A0A4U5NIH6"/>
<dbReference type="SUPFAM" id="SSF54791">
    <property type="entry name" value="Eukaryotic type KH-domain (KH-domain type I)"/>
    <property type="match status" value="2"/>
</dbReference>
<gene>
    <name evidence="5" type="ORF">L596_016346</name>
</gene>
<dbReference type="OrthoDB" id="6777263at2759"/>
<comment type="caution">
    <text evidence="5">The sequence shown here is derived from an EMBL/GenBank/DDBJ whole genome shotgun (WGS) entry which is preliminary data.</text>
</comment>
<dbReference type="Pfam" id="PF22675">
    <property type="entry name" value="KH-I_KHDC4-BBP"/>
    <property type="match status" value="2"/>
</dbReference>
<evidence type="ECO:0000256" key="2">
    <source>
        <dbReference type="PROSITE-ProRule" id="PRU00117"/>
    </source>
</evidence>
<evidence type="ECO:0000313" key="6">
    <source>
        <dbReference type="Proteomes" id="UP000298663"/>
    </source>
</evidence>
<dbReference type="EMBL" id="AZBU02000004">
    <property type="protein sequence ID" value="TKR82656.1"/>
    <property type="molecule type" value="Genomic_DNA"/>
</dbReference>
<dbReference type="STRING" id="34508.A0A4U5NIH6"/>
<dbReference type="GO" id="GO:0048024">
    <property type="term" value="P:regulation of mRNA splicing, via spliceosome"/>
    <property type="evidence" value="ECO:0007669"/>
    <property type="project" value="TreeGrafter"/>
</dbReference>
<dbReference type="PROSITE" id="PS50084">
    <property type="entry name" value="KH_TYPE_1"/>
    <property type="match status" value="2"/>
</dbReference>
<keyword evidence="1 2" id="KW-0694">RNA-binding</keyword>
<dbReference type="PANTHER" id="PTHR11208">
    <property type="entry name" value="RNA-BINDING PROTEIN RELATED"/>
    <property type="match status" value="1"/>
</dbReference>
<dbReference type="InterPro" id="IPR036612">
    <property type="entry name" value="KH_dom_type_1_sf"/>
</dbReference>
<evidence type="ECO:0000259" key="4">
    <source>
        <dbReference type="SMART" id="SM00322"/>
    </source>
</evidence>
<keyword evidence="6" id="KW-1185">Reference proteome</keyword>
<name>A0A4U5NIH6_STECR</name>
<dbReference type="InterPro" id="IPR055256">
    <property type="entry name" value="KH_1_KHDC4/BBP-like"/>
</dbReference>
<organism evidence="5 6">
    <name type="scientific">Steinernema carpocapsae</name>
    <name type="common">Entomopathogenic nematode</name>
    <dbReference type="NCBI Taxonomy" id="34508"/>
    <lineage>
        <taxon>Eukaryota</taxon>
        <taxon>Metazoa</taxon>
        <taxon>Ecdysozoa</taxon>
        <taxon>Nematoda</taxon>
        <taxon>Chromadorea</taxon>
        <taxon>Rhabditida</taxon>
        <taxon>Tylenchina</taxon>
        <taxon>Panagrolaimomorpha</taxon>
        <taxon>Strongyloidoidea</taxon>
        <taxon>Steinernematidae</taxon>
        <taxon>Steinernema</taxon>
    </lineage>
</organism>
<reference evidence="5 6" key="1">
    <citation type="journal article" date="2015" name="Genome Biol.">
        <title>Comparative genomics of Steinernema reveals deeply conserved gene regulatory networks.</title>
        <authorList>
            <person name="Dillman A.R."/>
            <person name="Macchietto M."/>
            <person name="Porter C.F."/>
            <person name="Rogers A."/>
            <person name="Williams B."/>
            <person name="Antoshechkin I."/>
            <person name="Lee M.M."/>
            <person name="Goodwin Z."/>
            <person name="Lu X."/>
            <person name="Lewis E.E."/>
            <person name="Goodrich-Blair H."/>
            <person name="Stock S.P."/>
            <person name="Adams B.J."/>
            <person name="Sternberg P.W."/>
            <person name="Mortazavi A."/>
        </authorList>
    </citation>
    <scope>NUCLEOTIDE SEQUENCE [LARGE SCALE GENOMIC DNA]</scope>
    <source>
        <strain evidence="5 6">ALL</strain>
    </source>
</reference>
<feature type="domain" description="K Homology" evidence="4">
    <location>
        <begin position="28"/>
        <end position="128"/>
    </location>
</feature>
<sequence>MASSSPTAKLIPSDGGKKKLPDPVGKVALFSRKVYFPTKKFPDFNFFGLIVGPRGMTVKELEEETGCKIMVRGKGSVLDSKKEDIHSGKRYWQDLKDKLHVLIQCNDTSNRAKIQISDAVAKVREILLLAVSGSDELMRKQFAELALINGTCEMPPIFVSLSKCGLCEGVSKQGIQGLRQGIRASSSPTAKLIPSDGGKKKLPDPVGKVALFLQKVYFPTKKFPDFIFGPIVGPRGMTVKELEQETGCKIMVRGKGSVRDSKKEDIHSGKRYWQDLKDELHVLIQCNDTPNRAKIQISDAVAKVKEILLKPPFIFVPGSKCGFCEGIAKQGNQAGPEAGADHDYAECRALSCRTRTRMVNRAGCCKLCLGAHLSENCDKKDQTTCFACGRTDHNTALCKTEPWLGCMKKPRLPEPKAAGAITEFDELSDSGVSSITGSSVTSGSSASPASNDDS</sequence>
<protein>
    <recommendedName>
        <fullName evidence="4">K Homology domain-containing protein</fullName>
    </recommendedName>
</protein>
<dbReference type="InterPro" id="IPR004087">
    <property type="entry name" value="KH_dom"/>
</dbReference>
<proteinExistence type="predicted"/>
<dbReference type="SMART" id="SM00322">
    <property type="entry name" value="KH"/>
    <property type="match status" value="2"/>
</dbReference>
<feature type="domain" description="K Homology" evidence="4">
    <location>
        <begin position="210"/>
        <end position="309"/>
    </location>
</feature>
<accession>A0A4U5NIH6</accession>
<dbReference type="GO" id="GO:0005634">
    <property type="term" value="C:nucleus"/>
    <property type="evidence" value="ECO:0007669"/>
    <property type="project" value="TreeGrafter"/>
</dbReference>
<dbReference type="Gene3D" id="3.30.1370.10">
    <property type="entry name" value="K Homology domain, type 1"/>
    <property type="match status" value="2"/>
</dbReference>
<dbReference type="Proteomes" id="UP000298663">
    <property type="component" value="Unassembled WGS sequence"/>
</dbReference>
<evidence type="ECO:0000313" key="5">
    <source>
        <dbReference type="EMBL" id="TKR82656.1"/>
    </source>
</evidence>
<evidence type="ECO:0000256" key="1">
    <source>
        <dbReference type="ARBA" id="ARBA00022884"/>
    </source>
</evidence>
<dbReference type="GO" id="GO:0003729">
    <property type="term" value="F:mRNA binding"/>
    <property type="evidence" value="ECO:0007669"/>
    <property type="project" value="TreeGrafter"/>
</dbReference>
<evidence type="ECO:0000256" key="3">
    <source>
        <dbReference type="SAM" id="MobiDB-lite"/>
    </source>
</evidence>
<dbReference type="PANTHER" id="PTHR11208:SF125">
    <property type="entry name" value="KH DOMAIN-CONTAINING RNA-BINDING PROTEIN QKI"/>
    <property type="match status" value="1"/>
</dbReference>
<reference evidence="5 6" key="2">
    <citation type="journal article" date="2019" name="G3 (Bethesda)">
        <title>Hybrid Assembly of the Genome of the Entomopathogenic Nematode Steinernema carpocapsae Identifies the X-Chromosome.</title>
        <authorList>
            <person name="Serra L."/>
            <person name="Macchietto M."/>
            <person name="Macias-Munoz A."/>
            <person name="McGill C.J."/>
            <person name="Rodriguez I.M."/>
            <person name="Rodriguez B."/>
            <person name="Murad R."/>
            <person name="Mortazavi A."/>
        </authorList>
    </citation>
    <scope>NUCLEOTIDE SEQUENCE [LARGE SCALE GENOMIC DNA]</scope>
    <source>
        <strain evidence="5 6">ALL</strain>
    </source>
</reference>